<dbReference type="GO" id="GO:0046872">
    <property type="term" value="F:metal ion binding"/>
    <property type="evidence" value="ECO:0007669"/>
    <property type="project" value="UniProtKB-KW"/>
</dbReference>
<dbReference type="InterPro" id="IPR001245">
    <property type="entry name" value="Ser-Thr/Tyr_kinase_cat_dom"/>
</dbReference>
<dbReference type="CTD" id="20210591"/>
<keyword evidence="5 12" id="KW-0547">Nucleotide-binding</keyword>
<evidence type="ECO:0000256" key="7">
    <source>
        <dbReference type="ARBA" id="ARBA00022840"/>
    </source>
</evidence>
<dbReference type="Gene3D" id="3.30.505.10">
    <property type="entry name" value="SH2 domain"/>
    <property type="match status" value="1"/>
</dbReference>
<dbReference type="eggNOG" id="KOG0197">
    <property type="taxonomic scope" value="Eukaryota"/>
</dbReference>
<dbReference type="GO" id="GO:0005524">
    <property type="term" value="F:ATP binding"/>
    <property type="evidence" value="ECO:0007669"/>
    <property type="project" value="UniProtKB-UniRule"/>
</dbReference>
<dbReference type="SUPFAM" id="SSF56112">
    <property type="entry name" value="Protein kinase-like (PK-like)"/>
    <property type="match status" value="1"/>
</dbReference>
<dbReference type="FunFam" id="1.10.510.10:FF:000399">
    <property type="entry name" value="Tyrosine-protein kinase"/>
    <property type="match status" value="1"/>
</dbReference>
<keyword evidence="3" id="KW-0597">Phosphoprotein</keyword>
<comment type="catalytic activity">
    <reaction evidence="10">
        <text>L-tyrosyl-[protein] + ATP = O-phospho-L-tyrosyl-[protein] + ADP + H(+)</text>
        <dbReference type="Rhea" id="RHEA:10596"/>
        <dbReference type="Rhea" id="RHEA-COMP:10136"/>
        <dbReference type="Rhea" id="RHEA-COMP:20101"/>
        <dbReference type="ChEBI" id="CHEBI:15378"/>
        <dbReference type="ChEBI" id="CHEBI:30616"/>
        <dbReference type="ChEBI" id="CHEBI:46858"/>
        <dbReference type="ChEBI" id="CHEBI:61978"/>
        <dbReference type="ChEBI" id="CHEBI:456216"/>
        <dbReference type="EC" id="2.7.10.2"/>
    </reaction>
</comment>
<evidence type="ECO:0000256" key="12">
    <source>
        <dbReference type="PIRSR" id="PIRSR000615-2"/>
    </source>
</evidence>
<feature type="active site" description="Proton acceptor" evidence="11">
    <location>
        <position position="184"/>
    </location>
</feature>
<gene>
    <name evidence="17" type="primary">20210591</name>
    <name evidence="16" type="ORF">HELRODRAFT_186886</name>
</gene>
<dbReference type="InterPro" id="IPR011009">
    <property type="entry name" value="Kinase-like_dom_sf"/>
</dbReference>
<dbReference type="RefSeq" id="XP_009014589.1">
    <property type="nucleotide sequence ID" value="XM_009016341.1"/>
</dbReference>
<dbReference type="InterPro" id="IPR000719">
    <property type="entry name" value="Prot_kinase_dom"/>
</dbReference>
<dbReference type="GO" id="GO:0030154">
    <property type="term" value="P:cell differentiation"/>
    <property type="evidence" value="ECO:0000318"/>
    <property type="project" value="GO_Central"/>
</dbReference>
<dbReference type="InParanoid" id="T1FP44"/>
<organism evidence="17 18">
    <name type="scientific">Helobdella robusta</name>
    <name type="common">Californian leech</name>
    <dbReference type="NCBI Taxonomy" id="6412"/>
    <lineage>
        <taxon>Eukaryota</taxon>
        <taxon>Metazoa</taxon>
        <taxon>Spiralia</taxon>
        <taxon>Lophotrochozoa</taxon>
        <taxon>Annelida</taxon>
        <taxon>Clitellata</taxon>
        <taxon>Hirudinea</taxon>
        <taxon>Rhynchobdellida</taxon>
        <taxon>Glossiphoniidae</taxon>
        <taxon>Helobdella</taxon>
    </lineage>
</organism>
<dbReference type="PROSITE" id="PS50011">
    <property type="entry name" value="PROTEIN_KINASE_DOM"/>
    <property type="match status" value="1"/>
</dbReference>
<keyword evidence="13" id="KW-0460">Magnesium</keyword>
<evidence type="ECO:0000256" key="14">
    <source>
        <dbReference type="PROSITE-ProRule" id="PRU10141"/>
    </source>
</evidence>
<keyword evidence="13" id="KW-0479">Metal-binding</keyword>
<dbReference type="SUPFAM" id="SSF55550">
    <property type="entry name" value="SH2 domain"/>
    <property type="match status" value="1"/>
</dbReference>
<dbReference type="InterPro" id="IPR017441">
    <property type="entry name" value="Protein_kinase_ATP_BS"/>
</dbReference>
<keyword evidence="18" id="KW-1185">Reference proteome</keyword>
<dbReference type="PRINTS" id="PR00109">
    <property type="entry name" value="TYRKINASE"/>
</dbReference>
<accession>T1FP44</accession>
<feature type="domain" description="Protein kinase" evidence="15">
    <location>
        <begin position="64"/>
        <end position="319"/>
    </location>
</feature>
<evidence type="ECO:0000256" key="5">
    <source>
        <dbReference type="ARBA" id="ARBA00022741"/>
    </source>
</evidence>
<dbReference type="EMBL" id="KB096222">
    <property type="protein sequence ID" value="ESO07211.1"/>
    <property type="molecule type" value="Genomic_DNA"/>
</dbReference>
<sequence>MENDSGYFITSKNIFPSISQLLDYYSKNNGLCCLLSRICPKMIPATEDLSKATRDKWEIDRRTLTKIEILGSGNFGEVWRGTWNSTRQVAIKLMKPGTMDKTTFLEEAAVMKKLRHPKLVRLYAVCSTEEPIYIVMEYIPHGCLQKYLKKDGGKKLTEPVLIDFAAQIASGMQYVESKCIIHRDLAARNVLVADNNMLKIADFGLSKSLKDNSIYVFKEGSKFPIKWTAIEAITSQNFSIKSDVWSFGILLVELVTYGNTPYPGMTAAEVQLKLQGAFRHPKPPGCSDELYEIMLQCWHANPQKRPTFDSLFHILDDFIIATQNSYE</sequence>
<name>T1FP44_HELRO</name>
<feature type="binding site" evidence="14">
    <location>
        <position position="92"/>
    </location>
    <ligand>
        <name>ATP</name>
        <dbReference type="ChEBI" id="CHEBI:30616"/>
    </ligand>
</feature>
<evidence type="ECO:0000256" key="11">
    <source>
        <dbReference type="PIRSR" id="PIRSR000615-1"/>
    </source>
</evidence>
<dbReference type="Gene3D" id="1.10.510.10">
    <property type="entry name" value="Transferase(Phosphotransferase) domain 1"/>
    <property type="match status" value="1"/>
</dbReference>
<dbReference type="KEGG" id="hro:HELRODRAFT_186886"/>
<feature type="binding site" evidence="13">
    <location>
        <position position="189"/>
    </location>
    <ligand>
        <name>Mg(2+)</name>
        <dbReference type="ChEBI" id="CHEBI:18420"/>
    </ligand>
</feature>
<dbReference type="InterPro" id="IPR008266">
    <property type="entry name" value="Tyr_kinase_AS"/>
</dbReference>
<dbReference type="PROSITE" id="PS00109">
    <property type="entry name" value="PROTEIN_KINASE_TYR"/>
    <property type="match status" value="1"/>
</dbReference>
<dbReference type="GeneID" id="20210591"/>
<dbReference type="HOGENOM" id="CLU_000288_7_2_1"/>
<evidence type="ECO:0000256" key="3">
    <source>
        <dbReference type="ARBA" id="ARBA00022553"/>
    </source>
</evidence>
<dbReference type="GO" id="GO:0005102">
    <property type="term" value="F:signaling receptor binding"/>
    <property type="evidence" value="ECO:0000318"/>
    <property type="project" value="GO_Central"/>
</dbReference>
<feature type="binding site" evidence="13">
    <location>
        <position position="202"/>
    </location>
    <ligand>
        <name>Mg(2+)</name>
        <dbReference type="ChEBI" id="CHEBI:18420"/>
    </ligand>
</feature>
<dbReference type="PANTHER" id="PTHR24418">
    <property type="entry name" value="TYROSINE-PROTEIN KINASE"/>
    <property type="match status" value="1"/>
</dbReference>
<dbReference type="STRING" id="6412.T1FP44"/>
<keyword evidence="4" id="KW-0808">Transferase</keyword>
<dbReference type="Proteomes" id="UP000015101">
    <property type="component" value="Unassembled WGS sequence"/>
</dbReference>
<dbReference type="OrthoDB" id="28230at2759"/>
<dbReference type="EC" id="2.7.10.2" evidence="1"/>
<dbReference type="Gene3D" id="3.30.200.20">
    <property type="entry name" value="Phosphorylase Kinase, domain 1"/>
    <property type="match status" value="1"/>
</dbReference>
<keyword evidence="9" id="KW-0829">Tyrosine-protein kinase</keyword>
<evidence type="ECO:0000313" key="16">
    <source>
        <dbReference type="EMBL" id="ESO07211.1"/>
    </source>
</evidence>
<reference evidence="16 18" key="2">
    <citation type="journal article" date="2013" name="Nature">
        <title>Insights into bilaterian evolution from three spiralian genomes.</title>
        <authorList>
            <person name="Simakov O."/>
            <person name="Marletaz F."/>
            <person name="Cho S.J."/>
            <person name="Edsinger-Gonzales E."/>
            <person name="Havlak P."/>
            <person name="Hellsten U."/>
            <person name="Kuo D.H."/>
            <person name="Larsson T."/>
            <person name="Lv J."/>
            <person name="Arendt D."/>
            <person name="Savage R."/>
            <person name="Osoegawa K."/>
            <person name="de Jong P."/>
            <person name="Grimwood J."/>
            <person name="Chapman J.A."/>
            <person name="Shapiro H."/>
            <person name="Aerts A."/>
            <person name="Otillar R.P."/>
            <person name="Terry A.Y."/>
            <person name="Boore J.L."/>
            <person name="Grigoriev I.V."/>
            <person name="Lindberg D.R."/>
            <person name="Seaver E.C."/>
            <person name="Weisblat D.A."/>
            <person name="Putnam N.H."/>
            <person name="Rokhsar D.S."/>
        </authorList>
    </citation>
    <scope>NUCLEOTIDE SEQUENCE</scope>
</reference>
<dbReference type="InterPro" id="IPR050198">
    <property type="entry name" value="Non-receptor_tyrosine_kinases"/>
</dbReference>
<keyword evidence="6" id="KW-0418">Kinase</keyword>
<evidence type="ECO:0000259" key="15">
    <source>
        <dbReference type="PROSITE" id="PS50011"/>
    </source>
</evidence>
<feature type="binding site" evidence="12">
    <location>
        <position position="188"/>
    </location>
    <ligand>
        <name>ATP</name>
        <dbReference type="ChEBI" id="CHEBI:30616"/>
    </ligand>
</feature>
<evidence type="ECO:0000256" key="8">
    <source>
        <dbReference type="ARBA" id="ARBA00022999"/>
    </source>
</evidence>
<dbReference type="OMA" id="KPQHCPD"/>
<dbReference type="GO" id="GO:0005886">
    <property type="term" value="C:plasma membrane"/>
    <property type="evidence" value="ECO:0000318"/>
    <property type="project" value="GO_Central"/>
</dbReference>
<reference evidence="18" key="1">
    <citation type="submission" date="2012-12" db="EMBL/GenBank/DDBJ databases">
        <authorList>
            <person name="Hellsten U."/>
            <person name="Grimwood J."/>
            <person name="Chapman J.A."/>
            <person name="Shapiro H."/>
            <person name="Aerts A."/>
            <person name="Otillar R.P."/>
            <person name="Terry A.Y."/>
            <person name="Boore J.L."/>
            <person name="Simakov O."/>
            <person name="Marletaz F."/>
            <person name="Cho S.-J."/>
            <person name="Edsinger-Gonzales E."/>
            <person name="Havlak P."/>
            <person name="Kuo D.-H."/>
            <person name="Larsson T."/>
            <person name="Lv J."/>
            <person name="Arendt D."/>
            <person name="Savage R."/>
            <person name="Osoegawa K."/>
            <person name="de Jong P."/>
            <person name="Lindberg D.R."/>
            <person name="Seaver E.C."/>
            <person name="Weisblat D.A."/>
            <person name="Putnam N.H."/>
            <person name="Grigoriev I.V."/>
            <person name="Rokhsar D.S."/>
        </authorList>
    </citation>
    <scope>NUCLEOTIDE SEQUENCE</scope>
</reference>
<dbReference type="InterPro" id="IPR036860">
    <property type="entry name" value="SH2_dom_sf"/>
</dbReference>
<dbReference type="PROSITE" id="PS00107">
    <property type="entry name" value="PROTEIN_KINASE_ATP"/>
    <property type="match status" value="1"/>
</dbReference>
<dbReference type="SMART" id="SM00219">
    <property type="entry name" value="TyrKc"/>
    <property type="match status" value="1"/>
</dbReference>
<dbReference type="InterPro" id="IPR020635">
    <property type="entry name" value="Tyr_kinase_cat_dom"/>
</dbReference>
<protein>
    <recommendedName>
        <fullName evidence="1">non-specific protein-tyrosine kinase</fullName>
        <ecNumber evidence="1">2.7.10.2</ecNumber>
    </recommendedName>
</protein>
<evidence type="ECO:0000256" key="13">
    <source>
        <dbReference type="PIRSR" id="PIRSR000615-3"/>
    </source>
</evidence>
<keyword evidence="8" id="KW-0727">SH2 domain</keyword>
<dbReference type="FunFam" id="3.30.200.20:FF:000053">
    <property type="entry name" value="Tyrosine-protein kinase"/>
    <property type="match status" value="1"/>
</dbReference>
<keyword evidence="2" id="KW-0728">SH3 domain</keyword>
<keyword evidence="7 12" id="KW-0067">ATP-binding</keyword>
<evidence type="ECO:0000256" key="10">
    <source>
        <dbReference type="ARBA" id="ARBA00051245"/>
    </source>
</evidence>
<reference evidence="17" key="3">
    <citation type="submission" date="2015-06" db="UniProtKB">
        <authorList>
            <consortium name="EnsemblMetazoa"/>
        </authorList>
    </citation>
    <scope>IDENTIFICATION</scope>
</reference>
<dbReference type="PIRSF" id="PIRSF000615">
    <property type="entry name" value="TyrPK_CSF1-R"/>
    <property type="match status" value="1"/>
</dbReference>
<evidence type="ECO:0000256" key="6">
    <source>
        <dbReference type="ARBA" id="ARBA00022777"/>
    </source>
</evidence>
<evidence type="ECO:0000256" key="9">
    <source>
        <dbReference type="ARBA" id="ARBA00023137"/>
    </source>
</evidence>
<evidence type="ECO:0000313" key="17">
    <source>
        <dbReference type="EnsemblMetazoa" id="HelroP186886"/>
    </source>
</evidence>
<dbReference type="AlphaFoldDB" id="T1FP44"/>
<evidence type="ECO:0000313" key="18">
    <source>
        <dbReference type="Proteomes" id="UP000015101"/>
    </source>
</evidence>
<dbReference type="EMBL" id="AMQM01003581">
    <property type="status" value="NOT_ANNOTATED_CDS"/>
    <property type="molecule type" value="Genomic_DNA"/>
</dbReference>
<dbReference type="GO" id="GO:0007169">
    <property type="term" value="P:cell surface receptor protein tyrosine kinase signaling pathway"/>
    <property type="evidence" value="ECO:0000318"/>
    <property type="project" value="GO_Central"/>
</dbReference>
<dbReference type="Pfam" id="PF07714">
    <property type="entry name" value="PK_Tyr_Ser-Thr"/>
    <property type="match status" value="1"/>
</dbReference>
<evidence type="ECO:0000256" key="1">
    <source>
        <dbReference type="ARBA" id="ARBA00011903"/>
    </source>
</evidence>
<evidence type="ECO:0000256" key="2">
    <source>
        <dbReference type="ARBA" id="ARBA00022443"/>
    </source>
</evidence>
<proteinExistence type="predicted"/>
<evidence type="ECO:0000256" key="4">
    <source>
        <dbReference type="ARBA" id="ARBA00022679"/>
    </source>
</evidence>
<dbReference type="GO" id="GO:0004715">
    <property type="term" value="F:non-membrane spanning protein tyrosine kinase activity"/>
    <property type="evidence" value="ECO:0000318"/>
    <property type="project" value="GO_Central"/>
</dbReference>
<dbReference type="EnsemblMetazoa" id="HelroT186886">
    <property type="protein sequence ID" value="HelroP186886"/>
    <property type="gene ID" value="HelroG186886"/>
</dbReference>